<dbReference type="InterPro" id="IPR046280">
    <property type="entry name" value="DUF6313"/>
</dbReference>
<keyword evidence="1" id="KW-1133">Transmembrane helix</keyword>
<dbReference type="EMBL" id="JBEPEK010000034">
    <property type="protein sequence ID" value="MER7179240.1"/>
    <property type="molecule type" value="Genomic_DNA"/>
</dbReference>
<keyword evidence="1" id="KW-0472">Membrane</keyword>
<comment type="caution">
    <text evidence="2">The sequence shown here is derived from an EMBL/GenBank/DDBJ whole genome shotgun (WGS) entry which is preliminary data.</text>
</comment>
<feature type="transmembrane region" description="Helical" evidence="1">
    <location>
        <begin position="7"/>
        <end position="29"/>
    </location>
</feature>
<keyword evidence="3" id="KW-1185">Reference proteome</keyword>
<organism evidence="2 3">
    <name type="scientific">Streptomyces hyaluromycini</name>
    <dbReference type="NCBI Taxonomy" id="1377993"/>
    <lineage>
        <taxon>Bacteria</taxon>
        <taxon>Bacillati</taxon>
        <taxon>Actinomycetota</taxon>
        <taxon>Actinomycetes</taxon>
        <taxon>Kitasatosporales</taxon>
        <taxon>Streptomycetaceae</taxon>
        <taxon>Streptomyces</taxon>
    </lineage>
</organism>
<protein>
    <submittedName>
        <fullName evidence="2">DUF6313 family protein</fullName>
    </submittedName>
</protein>
<keyword evidence="1" id="KW-0812">Transmembrane</keyword>
<name>A0ABV1WQX6_9ACTN</name>
<evidence type="ECO:0000313" key="3">
    <source>
        <dbReference type="Proteomes" id="UP001474181"/>
    </source>
</evidence>
<evidence type="ECO:0000256" key="1">
    <source>
        <dbReference type="SAM" id="Phobius"/>
    </source>
</evidence>
<gene>
    <name evidence="2" type="ORF">ABT404_07120</name>
</gene>
<feature type="transmembrane region" description="Helical" evidence="1">
    <location>
        <begin position="49"/>
        <end position="74"/>
    </location>
</feature>
<proteinExistence type="predicted"/>
<dbReference type="Proteomes" id="UP001474181">
    <property type="component" value="Unassembled WGS sequence"/>
</dbReference>
<evidence type="ECO:0000313" key="2">
    <source>
        <dbReference type="EMBL" id="MER7179240.1"/>
    </source>
</evidence>
<reference evidence="2 3" key="1">
    <citation type="submission" date="2024-06" db="EMBL/GenBank/DDBJ databases">
        <title>The Natural Products Discovery Center: Release of the First 8490 Sequenced Strains for Exploring Actinobacteria Biosynthetic Diversity.</title>
        <authorList>
            <person name="Kalkreuter E."/>
            <person name="Kautsar S.A."/>
            <person name="Yang D."/>
            <person name="Bader C.D."/>
            <person name="Teijaro C.N."/>
            <person name="Fluegel L."/>
            <person name="Davis C.M."/>
            <person name="Simpson J.R."/>
            <person name="Lauterbach L."/>
            <person name="Steele A.D."/>
            <person name="Gui C."/>
            <person name="Meng S."/>
            <person name="Li G."/>
            <person name="Viehrig K."/>
            <person name="Ye F."/>
            <person name="Su P."/>
            <person name="Kiefer A.F."/>
            <person name="Nichols A."/>
            <person name="Cepeda A.J."/>
            <person name="Yan W."/>
            <person name="Fan B."/>
            <person name="Jiang Y."/>
            <person name="Adhikari A."/>
            <person name="Zheng C.-J."/>
            <person name="Schuster L."/>
            <person name="Cowan T.M."/>
            <person name="Smanski M.J."/>
            <person name="Chevrette M.G."/>
            <person name="De Carvalho L.P.S."/>
            <person name="Shen B."/>
        </authorList>
    </citation>
    <scope>NUCLEOTIDE SEQUENCE [LARGE SCALE GENOMIC DNA]</scope>
    <source>
        <strain evidence="2 3">NPDC000234</strain>
    </source>
</reference>
<sequence length="190" mass="21897">MRGLTQWILDWGVPTLTSLGLLYGLSAHWTSPSYTYQVFTLIHEPQHVVQWLSSIAGWLLVPAIIGGVAGHVISARIESVKNLRQQELFGRRTINDRLRPPGLIDHLGSYFHGTEPEQLFADAWVRMAHRNDWLRAQDHWEIVIRDTMCTKPYSHLDRRECLRQTQGTMRLVLLFDALGGTCLVCDQRRR</sequence>
<dbReference type="RefSeq" id="WP_350778277.1">
    <property type="nucleotide sequence ID" value="NZ_JBEPEK010000034.1"/>
</dbReference>
<accession>A0ABV1WQX6</accession>
<dbReference type="Pfam" id="PF19832">
    <property type="entry name" value="DUF6313"/>
    <property type="match status" value="1"/>
</dbReference>